<dbReference type="InterPro" id="IPR036465">
    <property type="entry name" value="vWFA_dom_sf"/>
</dbReference>
<accession>A0A226D3C6</accession>
<evidence type="ECO:0000313" key="2">
    <source>
        <dbReference type="Proteomes" id="UP000198287"/>
    </source>
</evidence>
<dbReference type="EMBL" id="LNIX01000039">
    <property type="protein sequence ID" value="OXA39328.1"/>
    <property type="molecule type" value="Genomic_DNA"/>
</dbReference>
<keyword evidence="2" id="KW-1185">Reference proteome</keyword>
<comment type="caution">
    <text evidence="1">The sequence shown here is derived from an EMBL/GenBank/DDBJ whole genome shotgun (WGS) entry which is preliminary data.</text>
</comment>
<dbReference type="AlphaFoldDB" id="A0A226D3C6"/>
<name>A0A226D3C6_FOLCA</name>
<sequence length="210" mass="23814">MPKITFVVNKILNEDPNAKLHLTTFGDYPTVENHNANATYCYRYELTTSNNETFLDAVRNVDSTYGGRDEYESSLTALLYTATEPKIKWSSKDTKHVVKIIAIGSDAYWKSHIPDSSPAGPEYSYPEGPKSGYGNCSHRPPHLTDVLETLANENFYVLPIIYGDKTPGMWNATLTLYSVAKDKFYMEREPQNSYFLKTVLNRWANQSCKG</sequence>
<dbReference type="Gene3D" id="3.40.50.410">
    <property type="entry name" value="von Willebrand factor, type A domain"/>
    <property type="match status" value="1"/>
</dbReference>
<reference evidence="1 2" key="1">
    <citation type="submission" date="2015-12" db="EMBL/GenBank/DDBJ databases">
        <title>The genome of Folsomia candida.</title>
        <authorList>
            <person name="Faddeeva A."/>
            <person name="Derks M.F."/>
            <person name="Anvar Y."/>
            <person name="Smit S."/>
            <person name="Van Straalen N."/>
            <person name="Roelofs D."/>
        </authorList>
    </citation>
    <scope>NUCLEOTIDE SEQUENCE [LARGE SCALE GENOMIC DNA]</scope>
    <source>
        <strain evidence="1 2">VU population</strain>
        <tissue evidence="1">Whole body</tissue>
    </source>
</reference>
<protein>
    <submittedName>
        <fullName evidence="1">Uncharacterized protein</fullName>
    </submittedName>
</protein>
<evidence type="ECO:0000313" key="1">
    <source>
        <dbReference type="EMBL" id="OXA39328.1"/>
    </source>
</evidence>
<dbReference type="Proteomes" id="UP000198287">
    <property type="component" value="Unassembled WGS sequence"/>
</dbReference>
<proteinExistence type="predicted"/>
<gene>
    <name evidence="1" type="ORF">Fcan01_25910</name>
</gene>
<dbReference type="GO" id="GO:0032991">
    <property type="term" value="C:protein-containing complex"/>
    <property type="evidence" value="ECO:0007669"/>
    <property type="project" value="UniProtKB-ARBA"/>
</dbReference>
<organism evidence="1 2">
    <name type="scientific">Folsomia candida</name>
    <name type="common">Springtail</name>
    <dbReference type="NCBI Taxonomy" id="158441"/>
    <lineage>
        <taxon>Eukaryota</taxon>
        <taxon>Metazoa</taxon>
        <taxon>Ecdysozoa</taxon>
        <taxon>Arthropoda</taxon>
        <taxon>Hexapoda</taxon>
        <taxon>Collembola</taxon>
        <taxon>Entomobryomorpha</taxon>
        <taxon>Isotomoidea</taxon>
        <taxon>Isotomidae</taxon>
        <taxon>Proisotominae</taxon>
        <taxon>Folsomia</taxon>
    </lineage>
</organism>